<dbReference type="EMBL" id="JACPUR010000041">
    <property type="protein sequence ID" value="MBI3129504.1"/>
    <property type="molecule type" value="Genomic_DNA"/>
</dbReference>
<dbReference type="AlphaFoldDB" id="A0A932MNM0"/>
<evidence type="ECO:0000313" key="2">
    <source>
        <dbReference type="Proteomes" id="UP000782312"/>
    </source>
</evidence>
<evidence type="ECO:0000313" key="1">
    <source>
        <dbReference type="EMBL" id="MBI3129504.1"/>
    </source>
</evidence>
<name>A0A932MNM0_UNCTE</name>
<reference evidence="1" key="1">
    <citation type="submission" date="2020-07" db="EMBL/GenBank/DDBJ databases">
        <title>Huge and variable diversity of episymbiotic CPR bacteria and DPANN archaea in groundwater ecosystems.</title>
        <authorList>
            <person name="He C.Y."/>
            <person name="Keren R."/>
            <person name="Whittaker M."/>
            <person name="Farag I.F."/>
            <person name="Doudna J."/>
            <person name="Cate J.H.D."/>
            <person name="Banfield J.F."/>
        </authorList>
    </citation>
    <scope>NUCLEOTIDE SEQUENCE</scope>
    <source>
        <strain evidence="1">NC_groundwater_763_Ag_S-0.2um_68_21</strain>
    </source>
</reference>
<gene>
    <name evidence="1" type="ORF">HYZ11_17995</name>
</gene>
<proteinExistence type="predicted"/>
<comment type="caution">
    <text evidence="1">The sequence shown here is derived from an EMBL/GenBank/DDBJ whole genome shotgun (WGS) entry which is preliminary data.</text>
</comment>
<dbReference type="Proteomes" id="UP000782312">
    <property type="component" value="Unassembled WGS sequence"/>
</dbReference>
<accession>A0A932MNM0</accession>
<organism evidence="1 2">
    <name type="scientific">Tectimicrobiota bacterium</name>
    <dbReference type="NCBI Taxonomy" id="2528274"/>
    <lineage>
        <taxon>Bacteria</taxon>
        <taxon>Pseudomonadati</taxon>
        <taxon>Nitrospinota/Tectimicrobiota group</taxon>
        <taxon>Candidatus Tectimicrobiota</taxon>
    </lineage>
</organism>
<protein>
    <submittedName>
        <fullName evidence="1">Uncharacterized protein</fullName>
    </submittedName>
</protein>
<sequence>MLLSEEKYQGWLKEYASRAVQAGINRFLRAATARPSKTRRYARSSRKSLYDRVGGSPWDRPQRLHRMIAEHEFPWVVLKGEFDTIMDKNLNREAAITILRERYHYLPHVRRERFPMDLLENPSTLAYAEIIEDLELGIEPESLPSLLSRAPVPDEIRQWVQPRTRKLSPTIKGTRSRKLRK</sequence>